<evidence type="ECO:0000256" key="3">
    <source>
        <dbReference type="ARBA" id="ARBA00023054"/>
    </source>
</evidence>
<evidence type="ECO:0000256" key="4">
    <source>
        <dbReference type="SAM" id="Coils"/>
    </source>
</evidence>
<evidence type="ECO:0000256" key="1">
    <source>
        <dbReference type="ARBA" id="ARBA00007791"/>
    </source>
</evidence>
<dbReference type="PANTHER" id="PTHR31259:SF3">
    <property type="entry name" value="ENDOSOME-ASSOCIATED-TRAFFICKING REGULATOR 1"/>
    <property type="match status" value="1"/>
</dbReference>
<evidence type="ECO:0000313" key="7">
    <source>
        <dbReference type="Proteomes" id="UP001591681"/>
    </source>
</evidence>
<gene>
    <name evidence="6" type="ORF">ACEWY4_025375</name>
</gene>
<dbReference type="PANTHER" id="PTHR31259">
    <property type="entry name" value="ENDOSOME-ASSOCIATED TRAFFICKING REGULATOR 1"/>
    <property type="match status" value="1"/>
</dbReference>
<dbReference type="AlphaFoldDB" id="A0ABD1IXH5"/>
<feature type="coiled-coil region" evidence="4">
    <location>
        <begin position="164"/>
        <end position="265"/>
    </location>
</feature>
<dbReference type="Proteomes" id="UP001591681">
    <property type="component" value="Unassembled WGS sequence"/>
</dbReference>
<keyword evidence="3 4" id="KW-0175">Coiled coil</keyword>
<evidence type="ECO:0000313" key="6">
    <source>
        <dbReference type="EMBL" id="KAL2079631.1"/>
    </source>
</evidence>
<accession>A0ABD1IXH5</accession>
<proteinExistence type="inferred from homology"/>
<keyword evidence="7" id="KW-1185">Reference proteome</keyword>
<dbReference type="InterPro" id="IPR026757">
    <property type="entry name" value="ENTR1"/>
</dbReference>
<evidence type="ECO:0000256" key="5">
    <source>
        <dbReference type="SAM" id="MobiDB-lite"/>
    </source>
</evidence>
<name>A0ABD1IXH5_9TELE</name>
<sequence length="315" mass="35884">MSKFTRLAGDGDPQENEESNPFSYKEFIKSKEQHLSCSETLDAKCNFTKKNTSVSAHPSQRDYSLPARGFDQDQDQDQPRYFSNSVPQTYTETSKQENDNFRRYQPEITKEPNTFGFCGIMDRTACSDAHPFTTPSYYEADEETSTTDPLHRTCSIAEYGNKGQLKLKEENAKLRKHVKELIKKSEVDDQRIRQLTAELQNKKAQDEQEAKALEAMVHSVEQNLQLMTKRAIKAESIVTKLKQEIHQLQDQLEGQRGELASMKTMKHNAQVASEYLSKATHDAETSIKQLLTGAETLCLVSQMLNSIDKITENIT</sequence>
<organism evidence="6 7">
    <name type="scientific">Coilia grayii</name>
    <name type="common">Gray's grenadier anchovy</name>
    <dbReference type="NCBI Taxonomy" id="363190"/>
    <lineage>
        <taxon>Eukaryota</taxon>
        <taxon>Metazoa</taxon>
        <taxon>Chordata</taxon>
        <taxon>Craniata</taxon>
        <taxon>Vertebrata</taxon>
        <taxon>Euteleostomi</taxon>
        <taxon>Actinopterygii</taxon>
        <taxon>Neopterygii</taxon>
        <taxon>Teleostei</taxon>
        <taxon>Clupei</taxon>
        <taxon>Clupeiformes</taxon>
        <taxon>Clupeoidei</taxon>
        <taxon>Engraulidae</taxon>
        <taxon>Coilinae</taxon>
        <taxon>Coilia</taxon>
    </lineage>
</organism>
<feature type="region of interest" description="Disordered" evidence="5">
    <location>
        <begin position="1"/>
        <end position="24"/>
    </location>
</feature>
<feature type="compositionally biased region" description="Polar residues" evidence="5">
    <location>
        <begin position="81"/>
        <end position="93"/>
    </location>
</feature>
<feature type="region of interest" description="Disordered" evidence="5">
    <location>
        <begin position="51"/>
        <end position="97"/>
    </location>
</feature>
<comment type="similarity">
    <text evidence="1">Belongs to the ENTR1 family.</text>
</comment>
<reference evidence="6 7" key="1">
    <citation type="submission" date="2024-09" db="EMBL/GenBank/DDBJ databases">
        <title>A chromosome-level genome assembly of Gray's grenadier anchovy, Coilia grayii.</title>
        <authorList>
            <person name="Fu Z."/>
        </authorList>
    </citation>
    <scope>NUCLEOTIDE SEQUENCE [LARGE SCALE GENOMIC DNA]</scope>
    <source>
        <strain evidence="6">G4</strain>
        <tissue evidence="6">Muscle</tissue>
    </source>
</reference>
<feature type="compositionally biased region" description="Polar residues" evidence="5">
    <location>
        <begin position="51"/>
        <end position="62"/>
    </location>
</feature>
<evidence type="ECO:0000256" key="2">
    <source>
        <dbReference type="ARBA" id="ARBA00016007"/>
    </source>
</evidence>
<dbReference type="EMBL" id="JBHFQA010000022">
    <property type="protein sequence ID" value="KAL2079631.1"/>
    <property type="molecule type" value="Genomic_DNA"/>
</dbReference>
<comment type="caution">
    <text evidence="6">The sequence shown here is derived from an EMBL/GenBank/DDBJ whole genome shotgun (WGS) entry which is preliminary data.</text>
</comment>
<protein>
    <recommendedName>
        <fullName evidence="2">Endosome-associated-trafficking regulator 1</fullName>
    </recommendedName>
</protein>